<dbReference type="GO" id="GO:0005737">
    <property type="term" value="C:cytoplasm"/>
    <property type="evidence" value="ECO:0007669"/>
    <property type="project" value="TreeGrafter"/>
</dbReference>
<dbReference type="Proteomes" id="UP000002316">
    <property type="component" value="Chromosome 8"/>
</dbReference>
<evidence type="ECO:0000313" key="5">
    <source>
        <dbReference type="Proteomes" id="UP000002316"/>
    </source>
</evidence>
<gene>
    <name evidence="4" type="ORF">TbgDal_VIII4590</name>
</gene>
<reference evidence="5" key="1">
    <citation type="journal article" date="2010" name="PLoS Negl. Trop. Dis.">
        <title>The genome sequence of Trypanosoma brucei gambiense, causative agent of chronic human african trypanosomiasis.</title>
        <authorList>
            <person name="Jackson A.P."/>
            <person name="Sanders M."/>
            <person name="Berry A."/>
            <person name="McQuillan J."/>
            <person name="Aslett M.A."/>
            <person name="Quail M.A."/>
            <person name="Chukualim B."/>
            <person name="Capewell P."/>
            <person name="MacLeod A."/>
            <person name="Melville S.E."/>
            <person name="Gibson W."/>
            <person name="Barry J.D."/>
            <person name="Berriman M."/>
            <person name="Hertz-Fowler C."/>
        </authorList>
    </citation>
    <scope>NUCLEOTIDE SEQUENCE [LARGE SCALE GENOMIC DNA]</scope>
    <source>
        <strain evidence="5">MHOM/CI/86/DAL972</strain>
    </source>
</reference>
<feature type="region of interest" description="Disordered" evidence="2">
    <location>
        <begin position="3400"/>
        <end position="3439"/>
    </location>
</feature>
<dbReference type="EMBL" id="FN554971">
    <property type="protein sequence ID" value="CBH13517.1"/>
    <property type="molecule type" value="Genomic_DNA"/>
</dbReference>
<feature type="coiled-coil region" evidence="1">
    <location>
        <begin position="3870"/>
        <end position="3904"/>
    </location>
</feature>
<dbReference type="OrthoDB" id="265210at2759"/>
<feature type="compositionally biased region" description="Acidic residues" evidence="2">
    <location>
        <begin position="4542"/>
        <end position="4557"/>
    </location>
</feature>
<feature type="region of interest" description="Disordered" evidence="2">
    <location>
        <begin position="2833"/>
        <end position="2872"/>
    </location>
</feature>
<feature type="compositionally biased region" description="Basic and acidic residues" evidence="2">
    <location>
        <begin position="1"/>
        <end position="24"/>
    </location>
</feature>
<dbReference type="PANTHER" id="PTHR12601">
    <property type="entry name" value="EUKARYOTIC TRANSLATION INITIATION FACTOR 3 SUBUNIT EIF-3"/>
    <property type="match status" value="1"/>
</dbReference>
<feature type="coiled-coil region" evidence="1">
    <location>
        <begin position="3706"/>
        <end position="3754"/>
    </location>
</feature>
<dbReference type="InterPro" id="IPR027523">
    <property type="entry name" value="CLU_prot"/>
</dbReference>
<feature type="coiled-coil region" evidence="1">
    <location>
        <begin position="2039"/>
        <end position="2087"/>
    </location>
</feature>
<accession>C9ZVS9</accession>
<feature type="region of interest" description="Disordered" evidence="2">
    <location>
        <begin position="4521"/>
        <end position="4560"/>
    </location>
</feature>
<feature type="region of interest" description="Disordered" evidence="2">
    <location>
        <begin position="2266"/>
        <end position="2305"/>
    </location>
</feature>
<dbReference type="InterPro" id="IPR025697">
    <property type="entry name" value="CLU_dom"/>
</dbReference>
<dbReference type="InterPro" id="IPR056040">
    <property type="entry name" value="DUF7623"/>
</dbReference>
<feature type="region of interest" description="Disordered" evidence="2">
    <location>
        <begin position="4611"/>
        <end position="4684"/>
    </location>
</feature>
<protein>
    <recommendedName>
        <fullName evidence="3">Clu domain-containing protein</fullName>
    </recommendedName>
</protein>
<evidence type="ECO:0000256" key="1">
    <source>
        <dbReference type="SAM" id="Coils"/>
    </source>
</evidence>
<proteinExistence type="predicted"/>
<dbReference type="Pfam" id="PF24610">
    <property type="entry name" value="DUF7623"/>
    <property type="match status" value="16"/>
</dbReference>
<feature type="domain" description="Clu" evidence="3">
    <location>
        <begin position="78"/>
        <end position="331"/>
    </location>
</feature>
<sequence>MRRRNQNEQRRNPSVDSNARDRKPGVMFPTTPENQGVPIEDVRSSYSRLTSTSSQRTAQRHVSMLEASRHRLSIRKIAAFPMQQTAPKPFLASCADITRYARNWNAEFQFAWEAEDNTISQAVSRMEALRRIEKEFVEEATRKAKQIVTLDDNGPRELPKFLQCYRVDNIFFRVLPDSRSGRNYVASLRGVLQSRSRLLTVPLSCMIFYRGMPVLAQALVPMSANPTRLYGAESTDDSEVEAEILHMADALNIPFPDGTLEVYEGLDGRLYLTNSNSTLTPLFVDDTIMKRQEMLRLCGNVTDGHMDTVSLLDNTEVLDRIVHACVDSESRSNGERLRKLCDVLHSIGINMCLLKQVVCKTEGVGRYSPDVTQRVRELISIEMIARSVKQEFYLEVQGKRVAYDDDILAGTVSKHIGAAFTNLDNFRSIFLEVVAKKYGIIDSDEDLIKSLTDIRMGRKADIVARICALIGVSIEKTSKNHTVMRWHAHVNASVLPKLIDPQYVRALSEKYRTIVTQDGYRYAFCLPVRWKVACWDGHYDEALALVRETAKAHMELCAPVSLSPLYSRRSVCEVCFATMEKDYIAEGRGLFPDTMRGFEELTGPVTQGRLHIEYGFWLLRVATLYQSDELATYRSCVEEAAKHFYSAIEKLPGYLKSEHGAWLHLQPYKGLLQCKQLLPSCSVNTKELVSHSVELSTIGWASDYFMYYLWDLSLQLESESWYEDAIRVLLTAITISKKKPTESRDLPSLLTDGAHIYRSWDREKYVEHCMTLLREAGDKAADLFGVQSREYAVVQNNKGAIEIDLNRLSDAGESLKRAGLAFDKAGVPKDDPDFLAYLENLRYLEQHLSSRPVVYRGILQRYPFLATRVDSFPFVDVRLLEDEVFVELAHQRARASKDTTESRQLEQAMKERMWELHRSIQEGDILKRYPFLRAEVHGVRTASLRLEDDGFFMDLVHKLRSSDDSKQTNALEYAICEYVAKKAKDTALERAFVDRQEQEFSDTHGGYVNLMLPIPWIYVLEDEQVRTLIDQIRKCTMSQSLGPGLVQIQGQLASRVDEIELDAFRWRKELSPWLSSSKRYSVSATDLAGDTHLHDLLRVHRLCVSRGDAEAEWIHALISAKLEAMWERASIVRTCLAVDDEELHQQFPFLEERPYHQRLSMLRLHEDSAAATLMDQLAKKNTDSKLQSELAVAVHHLAARRHDDNELQRLNYDVESFTTENFVVETVPNMRDDYYVVLSQRRNAEFKNNADDSPTALGLTHQMEERVLQMNVWVRKVNANRFRRRQRSEAKYPFVSRRHLGFTLDALDVEGDNEFMTLVIAREKLTTMKPVVVAEVDKLNARANDRVAWLAVRRTTQIKEHNQKYPFIPSRMEGIDTSTMHLEENQKFAQKAEQYSKLPNSLGTSNDLRRKRLVREMLNHALAIARESNVRQWREAIESEDLRERYPFLPEEPVRGVCLADVRPAQQQEFRDLSNELDELRRDPAGNSETIAAMEEKMKALVTQLAEENATKTDAVHKQYPFLPKRVMGIPLGELPIKDDEVFAASEKETTTKKETVLQSRVVQLASGAHLSEVLLADADDAVLSGNPFLIYTTRKCFPLRHIRLSEDNLFNQLLAEYKSLLQRFKLDEDSVASVRFRLACRADEIALEEIKKIEKIMEMFHELKPLSLEDIRLLESQGVLAMTGDGSLDAVHPDLLNSVRDILENERKGRAAKVREVDELRKTYPMLGRNIDPNMLHNPLVAKLVGDHDELMDDIDKNAEKLQRLEAELARTTQEIMTSTPSDVSDDEIKDTHDTGLSQDEINTYIEEEIMNDKYYQELHREYQRIKEEGTPAGIKLQRILQTRMAMRKSQLHKAFRSEIEAEERKVGRLMKIFQNIQKTVKGIKIASLNIYEDNEIQQLLKEEQRTVRDNEKKQQIEVNKTKRVRAIVEERKAEEESLAAAYPFLGRTLKGIPLGELHLMSDPTFAELASHYTQDASNMDPTARAQQEKLLRDAADKIVSDLRSSRLRAAVRAEGLRERYPFLPEEPVRGVCLADVRPAQQQEFRDLSNELDELRRDPAGDAEAIAAMEEKMKALVTQLAEENATKTDAVHKQYPFLPKRVMGIPLGELPINDDAMFSQLGQRWLQQKSSSDGGKDAVATEEEMLQRVKDLARLARLAEKESEDANEYVRACNPFLLYEDRKCVLLSDIPLSKDDGYQKLFNEHLSALENKCPFLASQDGLELLEKLLHDPVFQQQCARYDEMMRDPVKNADALRQLEREMSLSMKSAAGGDPTASGSVGGAGALDGTSAAKGARTSSDGESFAGGLPGARGSVAAVVYPFLPETFLGVSQAELYLEDDPYFQELLARYNELVPDGRKPESPLEKQIYEQLCRRAGQIAGDVLKLQSAEQRAAARDASLYSFVDPSLLAEVPRDLTLEDDDEFCELMKRRDEEKAKGPNEVNAEVIREAEAGLAKRVRAIVEERKAEEESLAAAYPFLGRTLKGIPLGELHLMSDPTFAELASHYTQDASNMDPTARAQQEKLLRDAADKIVSDLRSSRLRAAVRAEGLRERYPFLPEEPVRGVCLADVRPAQQQEFRDLSNELDELRRDPAGDAEAIAAMEEKMKALVTQLAEENATKTDAVHKQYPFLPKRVMGIPLGELPINDDAMFSQLGQRWLQQKSSSDGGKDAVATEEEMLQRVKDLARLARLAEKESEDANEYVRACNPFLLYEDRKCVLLSDIPLSKDDGYQKLFNEHLSALEDAEANAERLTELEEALRARADELALNESVRRTLLNKCPFLASQDGLELSEKLLHDPVFQQQCARYDELMRDPVKNADALRQLEREMSLSMKSAAGGDPTASGSVGGAGALDGTSAAKGARTSSDGESFAGGLPGARGSVAAVVYPFLPETFLGVSQAELYLEDDPYFQELLARYNELVPDGRKPESPLEKQIYEQLCRRAGQIAGDVLKLQSAEQRAAARDASLYSFVDPSLLAEVPRDLTLEDDDEFCELMKRRDEEKAKGPNEVNAEVIREAEAGLAKRVRAIVEERKAEEESLAAAYPFLGRTLKGIPLGELHLMSDPTFAELASHYTQDASNMDPTARAQQEKLLRDAADKIVSDLRSSRLRAAVRAEGLRERYPFLPEEPVRGVCLADVRPAQQQEFRDLSNELDELRRDPAGDAEAIAAMEEKMKALVTQLAEENATKTDAVHKQYPFLPKRVMGIPLGELPINDDAMFSQLGQRWLQQKISSDGGKDAVATEEEMLQRVKDLARLARLAEKESEDANEYVRACNPFLLYEDRKCVLLSDIPLSKDDGYQKLFNEHLSALEDAEANAERLTELEEALRARADELALNESVRRTLLNKCPFLASQDGLELSEKLLHDPVFQQQCARYDELMRDPVKNADALRQLEREMSLSMKSAAGGDPTASGSVGGAGALDGTSAAKGARTSSDGESFAGGLPGARGSVAAVVYPFLPETFLGVSQAELYLEDDPYFQELLARYNELVPDGRKPESPLEKQIYEQLCRRAGQIAGDVLKLQSAEQRAAARDASLYSFVDPSLLAEVPRDLTLEDDDEFCELMKRRDEEKAKGPNEVNAEVIREAEAGLAKRVRAIVEERKAEEESLAAAYPFLGRTLKGIPLGELHLMSDPTFAELASHYTQDASNMDPTARAQQEKLLRDAADKIVSDLRSSRLRAAVRAEGLRERYPFLPEEPVRGVCLADVRPAQQQEFRDLSNELDELRLDWEGNSETIAAMEEKMKALVTQLAEENATKTDAVHKQYPFLPKRVMGIPLGELPINDDAMFSQLCRRRARQAKLAGGAKGAVAIEKEMLQRVKDLARLARLAEKESEDANEYVRACNPFLLYEDRKCVLLSDIPLSKDDGYQKLFNEHLSALEDAEANAERLTELEEALRARADELALNESIRCALLLKYPFLSSLDGLNDLTVLLRDPAFQQQCDRYDELMRDPVKNADALRELEEEMNRRGEYLSCCDARGDGRKRAMSFVILMTPSGGNAAEGASNLVGTGSRKSFNVSPRKSRLSIVDADQNQHLSSLMLMPNESAMECFKETEVVSFDACSRRKLHKMRGQKRRKTHFFSDGGAAVDGEEEALVGDAETVVDDAAVGVKGDHDDAAEGALAPSIDAGVGEESDNLKTAAGAEVVGDETSSAAVAGGVCDDGKSGSICAADAEGAEGDGGVTDVVEGEGAIVNDGSISGLTDHREADALCASERDAEGSAEKGDRPEGDELLALRRRRMEEFDAELEELLVLENRSRSLHEEDERHDRDHIMLTCEDEEKTMENRRRAAEKVKRLVGEEEPGARREVEAGEKEEIEDLRQAQMLSLRLIECVVALSKKETEKRHAIEAEERKSVKAINCVRETSARDALTAQEQREKDEQVAKKEVQKQEATSLIKSVIFAYRARRRLANRFLNRRAHEHKNAMEDIYGVEHNSRLAIVNEEKSDLQGLFELKDFLTQKVQKVSHKVFVELEKEEDDARHQLIDDFMVHLKNLQRASRKVLSKQRDQTPSLQDLLRFEQHEEAMRTGEGSDLEAGLGGAGEEAGGDESADEEKEEDYDEPLKTGRYKGYVLDSIGTFLLKYERDLRCFRATLEKNRADTAVEHDLLKKTRDNATQDVVHNSNGASWVPTRPLPLSDLVRGPSAQYRRGRIADVRGTKSTSKLNGVDGKNGLAGEPAPAESSRKTH</sequence>
<feature type="region of interest" description="Disordered" evidence="2">
    <location>
        <begin position="1"/>
        <end position="38"/>
    </location>
</feature>
<dbReference type="VEuPathDB" id="TriTrypDB:Tbg972.8.4590"/>
<evidence type="ECO:0000313" key="4">
    <source>
        <dbReference type="EMBL" id="CBH13517.1"/>
    </source>
</evidence>
<name>C9ZVS9_TRYB9</name>
<evidence type="ECO:0000256" key="2">
    <source>
        <dbReference type="SAM" id="MobiDB-lite"/>
    </source>
</evidence>
<feature type="coiled-coil region" evidence="1">
    <location>
        <begin position="2736"/>
        <end position="2770"/>
    </location>
</feature>
<feature type="coiled-coil region" evidence="1">
    <location>
        <begin position="3139"/>
        <end position="3187"/>
    </location>
</feature>
<feature type="coiled-coil region" evidence="1">
    <location>
        <begin position="3303"/>
        <end position="3337"/>
    </location>
</feature>
<feature type="coiled-coil region" evidence="1">
    <location>
        <begin position="1463"/>
        <end position="1511"/>
    </location>
</feature>
<organism evidence="4 5">
    <name type="scientific">Trypanosoma brucei gambiense (strain MHOM/CI/86/DAL972)</name>
    <dbReference type="NCBI Taxonomy" id="679716"/>
    <lineage>
        <taxon>Eukaryota</taxon>
        <taxon>Discoba</taxon>
        <taxon>Euglenozoa</taxon>
        <taxon>Kinetoplastea</taxon>
        <taxon>Metakinetoplastina</taxon>
        <taxon>Trypanosomatida</taxon>
        <taxon>Trypanosomatidae</taxon>
        <taxon>Trypanosoma</taxon>
    </lineage>
</organism>
<dbReference type="PROSITE" id="PS51823">
    <property type="entry name" value="CLU"/>
    <property type="match status" value="1"/>
</dbReference>
<dbReference type="PANTHER" id="PTHR12601:SF6">
    <property type="entry name" value="CLUSTERED MITOCHONDRIA PROTEIN HOMOLOG"/>
    <property type="match status" value="1"/>
</dbReference>
<dbReference type="GeneID" id="23863662"/>
<dbReference type="RefSeq" id="XP_011775794.1">
    <property type="nucleotide sequence ID" value="XM_011777492.1"/>
</dbReference>
<keyword evidence="1" id="KW-0175">Coiled coil</keyword>
<evidence type="ECO:0000259" key="3">
    <source>
        <dbReference type="PROSITE" id="PS51823"/>
    </source>
</evidence>
<dbReference type="KEGG" id="tbg:TbgDal_VIII4590"/>
<feature type="compositionally biased region" description="Polar residues" evidence="2">
    <location>
        <begin position="4613"/>
        <end position="4623"/>
    </location>
</feature>
<feature type="coiled-coil region" evidence="1">
    <location>
        <begin position="2572"/>
        <end position="2620"/>
    </location>
</feature>
<feature type="coiled-coil region" evidence="1">
    <location>
        <begin position="1749"/>
        <end position="1776"/>
    </location>
</feature>
<dbReference type="Pfam" id="PF13236">
    <property type="entry name" value="CLU"/>
    <property type="match status" value="1"/>
</dbReference>